<gene>
    <name evidence="2" type="ORF">EAH80_29685</name>
</gene>
<comment type="caution">
    <text evidence="2">The sequence shown here is derived from an EMBL/GenBank/DDBJ whole genome shotgun (WGS) entry which is preliminary data.</text>
</comment>
<dbReference type="EMBL" id="RCZG01000024">
    <property type="protein sequence ID" value="TPG26148.1"/>
    <property type="molecule type" value="Genomic_DNA"/>
</dbReference>
<keyword evidence="3" id="KW-1185">Reference proteome</keyword>
<sequence>MALNTFAATTLLTTALAAAALGSAGGATAAQSSQSSATTTVHSLEAQGAEVIMTTVGGGAPAQCSVVSVRPGPTNNNGKSLKIHGRMAPSQTHKTVYVHVRC</sequence>
<protein>
    <submittedName>
        <fullName evidence="2">Uncharacterized protein</fullName>
    </submittedName>
</protein>
<dbReference type="OrthoDB" id="4629379at2"/>
<keyword evidence="1" id="KW-0732">Signal</keyword>
<dbReference type="Proteomes" id="UP000320095">
    <property type="component" value="Unassembled WGS sequence"/>
</dbReference>
<evidence type="ECO:0000313" key="3">
    <source>
        <dbReference type="Proteomes" id="UP000320095"/>
    </source>
</evidence>
<evidence type="ECO:0000256" key="1">
    <source>
        <dbReference type="SAM" id="SignalP"/>
    </source>
</evidence>
<reference evidence="2 3" key="1">
    <citation type="journal article" date="2019" name="Environ. Microbiol.">
        <title>Species interactions and distinct microbial communities in high Arctic permafrost affected cryosols are associated with the CH4 and CO2 gas fluxes.</title>
        <authorList>
            <person name="Altshuler I."/>
            <person name="Hamel J."/>
            <person name="Turney S."/>
            <person name="Magnuson E."/>
            <person name="Levesque R."/>
            <person name="Greer C."/>
            <person name="Whyte L.G."/>
        </authorList>
    </citation>
    <scope>NUCLEOTIDE SEQUENCE [LARGE SCALE GENOMIC DNA]</scope>
    <source>
        <strain evidence="2 3">S5.20</strain>
    </source>
</reference>
<proteinExistence type="predicted"/>
<feature type="chain" id="PRO_5021387103" evidence="1">
    <location>
        <begin position="30"/>
        <end position="102"/>
    </location>
</feature>
<feature type="signal peptide" evidence="1">
    <location>
        <begin position="1"/>
        <end position="29"/>
    </location>
</feature>
<accession>A0A502DLG8</accession>
<dbReference type="RefSeq" id="WP_140699678.1">
    <property type="nucleotide sequence ID" value="NZ_RCZG01000024.1"/>
</dbReference>
<evidence type="ECO:0000313" key="2">
    <source>
        <dbReference type="EMBL" id="TPG26148.1"/>
    </source>
</evidence>
<organism evidence="2 3">
    <name type="scientific">Mycolicibacterium hodleri</name>
    <dbReference type="NCBI Taxonomy" id="49897"/>
    <lineage>
        <taxon>Bacteria</taxon>
        <taxon>Bacillati</taxon>
        <taxon>Actinomycetota</taxon>
        <taxon>Actinomycetes</taxon>
        <taxon>Mycobacteriales</taxon>
        <taxon>Mycobacteriaceae</taxon>
        <taxon>Mycolicibacterium</taxon>
    </lineage>
</organism>
<dbReference type="AlphaFoldDB" id="A0A502DLG8"/>
<name>A0A502DLG8_9MYCO</name>